<comment type="miscellaneous">
    <text evidence="9">This function is generally fulfilled by the C-terminal part of HisG, which is missing in some bacteria such as this one.</text>
</comment>
<comment type="similarity">
    <text evidence="3 9">Belongs to the class-II aminoacyl-tRNA synthetase family. HisZ subfamily.</text>
</comment>
<dbReference type="eggNOG" id="COG3705">
    <property type="taxonomic scope" value="Bacteria"/>
</dbReference>
<organism evidence="12 13">
    <name type="scientific">[Clostridium] methylpentosum DSM 5476</name>
    <dbReference type="NCBI Taxonomy" id="537013"/>
    <lineage>
        <taxon>Bacteria</taxon>
        <taxon>Bacillati</taxon>
        <taxon>Bacillota</taxon>
        <taxon>Clostridia</taxon>
        <taxon>Eubacteriales</taxon>
        <taxon>Oscillospiraceae</taxon>
        <taxon>Oscillospiraceae incertae sedis</taxon>
    </lineage>
</organism>
<dbReference type="PANTHER" id="PTHR43707:SF6">
    <property type="entry name" value="ATP PHOSPHORIBOSYLTRANSFERASE REGULATORY SUBUNIT"/>
    <property type="match status" value="1"/>
</dbReference>
<dbReference type="PIRSF" id="PIRSF001549">
    <property type="entry name" value="His-tRNA_synth"/>
    <property type="match status" value="1"/>
</dbReference>
<reference evidence="12 13" key="1">
    <citation type="submission" date="2009-01" db="EMBL/GenBank/DDBJ databases">
        <authorList>
            <person name="Fulton L."/>
            <person name="Clifton S."/>
            <person name="Fulton B."/>
            <person name="Xu J."/>
            <person name="Minx P."/>
            <person name="Pepin K.H."/>
            <person name="Johnson M."/>
            <person name="Bhonagiri V."/>
            <person name="Nash W.E."/>
            <person name="Mardis E.R."/>
            <person name="Wilson R.K."/>
        </authorList>
    </citation>
    <scope>NUCLEOTIDE SEQUENCE [LARGE SCALE GENOMIC DNA]</scope>
    <source>
        <strain evidence="12 13">DSM 5476</strain>
    </source>
</reference>
<reference evidence="12 13" key="2">
    <citation type="submission" date="2009-02" db="EMBL/GenBank/DDBJ databases">
        <title>Draft genome sequence of Clostridium methylpentosum (DSM 5476).</title>
        <authorList>
            <person name="Sudarsanam P."/>
            <person name="Ley R."/>
            <person name="Guruge J."/>
            <person name="Turnbaugh P.J."/>
            <person name="Mahowald M."/>
            <person name="Liep D."/>
            <person name="Gordon J."/>
        </authorList>
    </citation>
    <scope>NUCLEOTIDE SEQUENCE [LARGE SCALE GENOMIC DNA]</scope>
    <source>
        <strain evidence="12 13">DSM 5476</strain>
    </source>
</reference>
<evidence type="ECO:0000259" key="11">
    <source>
        <dbReference type="Pfam" id="PF13393"/>
    </source>
</evidence>
<dbReference type="GO" id="GO:0006427">
    <property type="term" value="P:histidyl-tRNA aminoacylation"/>
    <property type="evidence" value="ECO:0007669"/>
    <property type="project" value="TreeGrafter"/>
</dbReference>
<evidence type="ECO:0000256" key="4">
    <source>
        <dbReference type="ARBA" id="ARBA00020397"/>
    </source>
</evidence>
<dbReference type="HAMAP" id="MF_00125">
    <property type="entry name" value="HisZ"/>
    <property type="match status" value="1"/>
</dbReference>
<feature type="domain" description="Class II Histidinyl-tRNA synthetase (HisRS)-like catalytic core" evidence="11">
    <location>
        <begin position="7"/>
        <end position="304"/>
    </location>
</feature>
<dbReference type="InterPro" id="IPR045864">
    <property type="entry name" value="aa-tRNA-synth_II/BPL/LPL"/>
</dbReference>
<dbReference type="Gene3D" id="3.30.930.10">
    <property type="entry name" value="Bira Bifunctional Protein, Domain 2"/>
    <property type="match status" value="1"/>
</dbReference>
<comment type="subunit">
    <text evidence="9">Heteromultimer composed of HisG and HisZ subunits.</text>
</comment>
<dbReference type="GO" id="GO:0004821">
    <property type="term" value="F:histidine-tRNA ligase activity"/>
    <property type="evidence" value="ECO:0007669"/>
    <property type="project" value="TreeGrafter"/>
</dbReference>
<dbReference type="PANTHER" id="PTHR43707">
    <property type="entry name" value="HISTIDYL-TRNA SYNTHETASE"/>
    <property type="match status" value="1"/>
</dbReference>
<keyword evidence="6 9" id="KW-0028">Amino-acid biosynthesis</keyword>
<proteinExistence type="inferred from homology"/>
<dbReference type="GO" id="GO:0140096">
    <property type="term" value="F:catalytic activity, acting on a protein"/>
    <property type="evidence" value="ECO:0007669"/>
    <property type="project" value="UniProtKB-ARBA"/>
</dbReference>
<dbReference type="SUPFAM" id="SSF55681">
    <property type="entry name" value="Class II aaRS and biotin synthetases"/>
    <property type="match status" value="1"/>
</dbReference>
<dbReference type="InterPro" id="IPR004517">
    <property type="entry name" value="HisZ"/>
</dbReference>
<dbReference type="InterPro" id="IPR041715">
    <property type="entry name" value="HisRS-like_core"/>
</dbReference>
<evidence type="ECO:0000256" key="10">
    <source>
        <dbReference type="PIRSR" id="PIRSR001549-1"/>
    </source>
</evidence>
<gene>
    <name evidence="9" type="primary">hisZ</name>
    <name evidence="12" type="ORF">CLOSTMETH_01526</name>
</gene>
<evidence type="ECO:0000256" key="3">
    <source>
        <dbReference type="ARBA" id="ARBA00005539"/>
    </source>
</evidence>
<comment type="pathway">
    <text evidence="2 9">Amino-acid biosynthesis; L-histidine biosynthesis; L-histidine from 5-phospho-alpha-D-ribose 1-diphosphate: step 1/9.</text>
</comment>
<evidence type="ECO:0000313" key="12">
    <source>
        <dbReference type="EMBL" id="EEG30844.1"/>
    </source>
</evidence>
<dbReference type="EMBL" id="ACEC01000051">
    <property type="protein sequence ID" value="EEG30844.1"/>
    <property type="molecule type" value="Genomic_DNA"/>
</dbReference>
<dbReference type="UniPathway" id="UPA00031">
    <property type="reaction ID" value="UER00006"/>
</dbReference>
<dbReference type="GO" id="GO:0000105">
    <property type="term" value="P:L-histidine biosynthetic process"/>
    <property type="evidence" value="ECO:0007669"/>
    <property type="project" value="UniProtKB-UniRule"/>
</dbReference>
<protein>
    <recommendedName>
        <fullName evidence="4 9">ATP phosphoribosyltransferase regulatory subunit</fullName>
    </recommendedName>
</protein>
<evidence type="ECO:0000256" key="1">
    <source>
        <dbReference type="ARBA" id="ARBA00004496"/>
    </source>
</evidence>
<evidence type="ECO:0000256" key="2">
    <source>
        <dbReference type="ARBA" id="ARBA00004667"/>
    </source>
</evidence>
<evidence type="ECO:0000256" key="9">
    <source>
        <dbReference type="HAMAP-Rule" id="MF_00125"/>
    </source>
</evidence>
<dbReference type="HOGENOM" id="CLU_025113_0_0_9"/>
<dbReference type="Pfam" id="PF13393">
    <property type="entry name" value="tRNA-synt_His"/>
    <property type="match status" value="1"/>
</dbReference>
<keyword evidence="13" id="KW-1185">Reference proteome</keyword>
<feature type="binding site" evidence="10">
    <location>
        <begin position="258"/>
        <end position="259"/>
    </location>
    <ligand>
        <name>L-histidine</name>
        <dbReference type="ChEBI" id="CHEBI:57595"/>
    </ligand>
</feature>
<feature type="binding site" evidence="10">
    <location>
        <position position="113"/>
    </location>
    <ligand>
        <name>L-histidine</name>
        <dbReference type="ChEBI" id="CHEBI:57595"/>
    </ligand>
</feature>
<comment type="caution">
    <text evidence="12">The sequence shown here is derived from an EMBL/GenBank/DDBJ whole genome shotgun (WGS) entry which is preliminary data.</text>
</comment>
<comment type="function">
    <text evidence="8 9">Required for the first step of histidine biosynthesis. May allow the feedback regulation of ATP phosphoribosyltransferase activity by histidine.</text>
</comment>
<evidence type="ECO:0000313" key="13">
    <source>
        <dbReference type="Proteomes" id="UP000003340"/>
    </source>
</evidence>
<dbReference type="GO" id="GO:0005737">
    <property type="term" value="C:cytoplasm"/>
    <property type="evidence" value="ECO:0007669"/>
    <property type="project" value="UniProtKB-SubCell"/>
</dbReference>
<comment type="subcellular location">
    <subcellularLocation>
        <location evidence="1 9">Cytoplasm</location>
    </subcellularLocation>
</comment>
<dbReference type="STRING" id="537013.CLOSTMETH_01526"/>
<dbReference type="AlphaFoldDB" id="C0ECF6"/>
<evidence type="ECO:0000256" key="8">
    <source>
        <dbReference type="ARBA" id="ARBA00025246"/>
    </source>
</evidence>
<feature type="binding site" evidence="10">
    <location>
        <position position="109"/>
    </location>
    <ligand>
        <name>L-histidine</name>
        <dbReference type="ChEBI" id="CHEBI:57595"/>
    </ligand>
</feature>
<keyword evidence="7 9" id="KW-0368">Histidine biosynthesis</keyword>
<name>C0ECF6_9FIRM</name>
<evidence type="ECO:0000256" key="5">
    <source>
        <dbReference type="ARBA" id="ARBA00022490"/>
    </source>
</evidence>
<accession>C0ECF6</accession>
<dbReference type="GO" id="GO:0016757">
    <property type="term" value="F:glycosyltransferase activity"/>
    <property type="evidence" value="ECO:0007669"/>
    <property type="project" value="UniProtKB-KW"/>
</dbReference>
<evidence type="ECO:0000256" key="6">
    <source>
        <dbReference type="ARBA" id="ARBA00022605"/>
    </source>
</evidence>
<keyword evidence="12" id="KW-0808">Transferase</keyword>
<keyword evidence="12" id="KW-0328">Glycosyltransferase</keyword>
<dbReference type="InterPro" id="IPR004516">
    <property type="entry name" value="HisRS/HisZ"/>
</dbReference>
<evidence type="ECO:0000256" key="7">
    <source>
        <dbReference type="ARBA" id="ARBA00023102"/>
    </source>
</evidence>
<feature type="binding site" evidence="10">
    <location>
        <position position="96"/>
    </location>
    <ligand>
        <name>L-histidine</name>
        <dbReference type="ChEBI" id="CHEBI:57595"/>
    </ligand>
</feature>
<feature type="binding site" evidence="10">
    <location>
        <begin position="69"/>
        <end position="71"/>
    </location>
    <ligand>
        <name>L-histidine</name>
        <dbReference type="ChEBI" id="CHEBI:57595"/>
    </ligand>
</feature>
<sequence>MEVFLDSLRKEEQVTLNLRRLYEQFGYKKYRMGKFEEYALYIENKNFLQSEAIITFNDLEGKLLALKPDVTLSIVKHTNATRKSAEKVYYTENIYRLSKRNHEYKEISQMGLEFIGDLDPYAMIEVIGLALSSLNTISPQFLLDISHMGFVTGLFDSLGAEYHVQEQLLSCIRSKNLHELRSIAAQAGISDFYRDKLEKITLLYGDFEQTLDAAQEIVLNDQMQNAVSELRALFEALKNTEFADNIRLDFSIINDVNYYNGIIFRGYVENVPRAVLAGGRYDNLMKRFNKDVGAIGFALYLDELGRTYKNTLQYDVDALILYDEGADYAALFAAVSKLTQDGMRVRAEKEIPADLRAKQTLRFANGTLEEVQNNA</sequence>
<dbReference type="Proteomes" id="UP000003340">
    <property type="component" value="Unassembled WGS sequence"/>
</dbReference>
<keyword evidence="5 9" id="KW-0963">Cytoplasm</keyword>